<dbReference type="InterPro" id="IPR001296">
    <property type="entry name" value="Glyco_trans_1"/>
</dbReference>
<proteinExistence type="predicted"/>
<dbReference type="AlphaFoldDB" id="A0A926NNC7"/>
<evidence type="ECO:0000313" key="3">
    <source>
        <dbReference type="EMBL" id="MBD1392911.1"/>
    </source>
</evidence>
<reference evidence="3" key="1">
    <citation type="submission" date="2020-09" db="EMBL/GenBank/DDBJ databases">
        <title>Novel species of Mucilaginibacter isolated from a glacier on the Tibetan Plateau.</title>
        <authorList>
            <person name="Liu Q."/>
            <person name="Xin Y.-H."/>
        </authorList>
    </citation>
    <scope>NUCLEOTIDE SEQUENCE</scope>
    <source>
        <strain evidence="3">ZB1P21</strain>
    </source>
</reference>
<organism evidence="3 4">
    <name type="scientific">Mucilaginibacter glaciei</name>
    <dbReference type="NCBI Taxonomy" id="2772109"/>
    <lineage>
        <taxon>Bacteria</taxon>
        <taxon>Pseudomonadati</taxon>
        <taxon>Bacteroidota</taxon>
        <taxon>Sphingobacteriia</taxon>
        <taxon>Sphingobacteriales</taxon>
        <taxon>Sphingobacteriaceae</taxon>
        <taxon>Mucilaginibacter</taxon>
    </lineage>
</organism>
<feature type="domain" description="Glycosyl transferase family 1" evidence="1">
    <location>
        <begin position="187"/>
        <end position="352"/>
    </location>
</feature>
<protein>
    <submittedName>
        <fullName evidence="3">Glycosyltransferase family 4 protein</fullName>
    </submittedName>
</protein>
<keyword evidence="4" id="KW-1185">Reference proteome</keyword>
<sequence length="372" mass="41988">MSKNISLLSLQIFNTTGGIQKMVRTLAHALDTLSKKRGWAFKLSSLYDDKADLMTQYLPSEKFEGYNEHVIRFILKTVFFKNKPDILILTHINLAVIGVLTRWFNPKCQILLFAHGIEVWRPLGLYKKLILSYADKIVCVSSFTKQQMYNWHKVPLTKCHVLNNAVDPFIALPEEFLKPVYLQDRYSIKNDQPILFTLTRLASTEQYKGHDTVLLALSKLKVDFPNIRYILSGKYDTKEGIRVKKMIAELNLADHVTLTGFIDEGELADHFLLADAFVLPSKKEGFGIVFIEALACGLPVICGDADGSLDAILNGELGTAVNADDSDELAACIKKLLSEPLTIEKRRALQSNCLKQFNENAYIDKLEQLLTS</sequence>
<dbReference type="CDD" id="cd03801">
    <property type="entry name" value="GT4_PimA-like"/>
    <property type="match status" value="1"/>
</dbReference>
<dbReference type="Pfam" id="PF00534">
    <property type="entry name" value="Glycos_transf_1"/>
    <property type="match status" value="1"/>
</dbReference>
<evidence type="ECO:0000259" key="2">
    <source>
        <dbReference type="Pfam" id="PF13439"/>
    </source>
</evidence>
<dbReference type="RefSeq" id="WP_191162265.1">
    <property type="nucleotide sequence ID" value="NZ_JACWMX010000002.1"/>
</dbReference>
<name>A0A926NNC7_9SPHI</name>
<gene>
    <name evidence="3" type="ORF">IDJ76_07370</name>
</gene>
<dbReference type="Proteomes" id="UP000619078">
    <property type="component" value="Unassembled WGS sequence"/>
</dbReference>
<comment type="caution">
    <text evidence="3">The sequence shown here is derived from an EMBL/GenBank/DDBJ whole genome shotgun (WGS) entry which is preliminary data.</text>
</comment>
<dbReference type="SUPFAM" id="SSF53756">
    <property type="entry name" value="UDP-Glycosyltransferase/glycogen phosphorylase"/>
    <property type="match status" value="1"/>
</dbReference>
<dbReference type="GO" id="GO:0016757">
    <property type="term" value="F:glycosyltransferase activity"/>
    <property type="evidence" value="ECO:0007669"/>
    <property type="project" value="InterPro"/>
</dbReference>
<evidence type="ECO:0000313" key="4">
    <source>
        <dbReference type="Proteomes" id="UP000619078"/>
    </source>
</evidence>
<dbReference type="PANTHER" id="PTHR12526">
    <property type="entry name" value="GLYCOSYLTRANSFERASE"/>
    <property type="match status" value="1"/>
</dbReference>
<feature type="domain" description="Glycosyltransferase subfamily 4-like N-terminal" evidence="2">
    <location>
        <begin position="17"/>
        <end position="168"/>
    </location>
</feature>
<dbReference type="Pfam" id="PF13439">
    <property type="entry name" value="Glyco_transf_4"/>
    <property type="match status" value="1"/>
</dbReference>
<dbReference type="EMBL" id="JACWMX010000002">
    <property type="protein sequence ID" value="MBD1392911.1"/>
    <property type="molecule type" value="Genomic_DNA"/>
</dbReference>
<dbReference type="Gene3D" id="3.40.50.2000">
    <property type="entry name" value="Glycogen Phosphorylase B"/>
    <property type="match status" value="2"/>
</dbReference>
<accession>A0A926NNC7</accession>
<evidence type="ECO:0000259" key="1">
    <source>
        <dbReference type="Pfam" id="PF00534"/>
    </source>
</evidence>
<dbReference type="InterPro" id="IPR028098">
    <property type="entry name" value="Glyco_trans_4-like_N"/>
</dbReference>